<evidence type="ECO:0000256" key="6">
    <source>
        <dbReference type="SAM" id="Phobius"/>
    </source>
</evidence>
<dbReference type="OrthoDB" id="9793390at2"/>
<evidence type="ECO:0000256" key="5">
    <source>
        <dbReference type="ARBA" id="ARBA00023136"/>
    </source>
</evidence>
<evidence type="ECO:0000256" key="1">
    <source>
        <dbReference type="ARBA" id="ARBA00004141"/>
    </source>
</evidence>
<evidence type="ECO:0000256" key="2">
    <source>
        <dbReference type="ARBA" id="ARBA00009773"/>
    </source>
</evidence>
<feature type="transmembrane region" description="Helical" evidence="6">
    <location>
        <begin position="326"/>
        <end position="346"/>
    </location>
</feature>
<dbReference type="GO" id="GO:0055085">
    <property type="term" value="P:transmembrane transport"/>
    <property type="evidence" value="ECO:0007669"/>
    <property type="project" value="TreeGrafter"/>
</dbReference>
<proteinExistence type="inferred from homology"/>
<evidence type="ECO:0000256" key="4">
    <source>
        <dbReference type="ARBA" id="ARBA00022989"/>
    </source>
</evidence>
<dbReference type="PANTHER" id="PTHR21716">
    <property type="entry name" value="TRANSMEMBRANE PROTEIN"/>
    <property type="match status" value="1"/>
</dbReference>
<dbReference type="Pfam" id="PF01594">
    <property type="entry name" value="AI-2E_transport"/>
    <property type="match status" value="1"/>
</dbReference>
<dbReference type="PANTHER" id="PTHR21716:SF15">
    <property type="entry name" value="TRANSPORT PROTEIN YRRI-RELATED"/>
    <property type="match status" value="1"/>
</dbReference>
<accession>A0A8J3EW64</accession>
<feature type="transmembrane region" description="Helical" evidence="6">
    <location>
        <begin position="34"/>
        <end position="59"/>
    </location>
</feature>
<dbReference type="GO" id="GO:0016020">
    <property type="term" value="C:membrane"/>
    <property type="evidence" value="ECO:0007669"/>
    <property type="project" value="UniProtKB-SubCell"/>
</dbReference>
<evidence type="ECO:0000256" key="3">
    <source>
        <dbReference type="ARBA" id="ARBA00022692"/>
    </source>
</evidence>
<feature type="transmembrane region" description="Helical" evidence="6">
    <location>
        <begin position="71"/>
        <end position="93"/>
    </location>
</feature>
<keyword evidence="3 6" id="KW-0812">Transmembrane</keyword>
<comment type="caution">
    <text evidence="7">The sequence shown here is derived from an EMBL/GenBank/DDBJ whole genome shotgun (WGS) entry which is preliminary data.</text>
</comment>
<dbReference type="AlphaFoldDB" id="A0A8J3EW64"/>
<feature type="transmembrane region" description="Helical" evidence="6">
    <location>
        <begin position="243"/>
        <end position="262"/>
    </location>
</feature>
<keyword evidence="8" id="KW-1185">Reference proteome</keyword>
<comment type="similarity">
    <text evidence="2">Belongs to the autoinducer-2 exporter (AI-2E) (TC 2.A.86) family.</text>
</comment>
<dbReference type="RefSeq" id="WP_087998666.1">
    <property type="nucleotide sequence ID" value="NZ_BMHB01000001.1"/>
</dbReference>
<reference evidence="8" key="1">
    <citation type="journal article" date="2019" name="Int. J. Syst. Evol. Microbiol.">
        <title>The Global Catalogue of Microorganisms (GCM) 10K type strain sequencing project: providing services to taxonomists for standard genome sequencing and annotation.</title>
        <authorList>
            <consortium name="The Broad Institute Genomics Platform"/>
            <consortium name="The Broad Institute Genome Sequencing Center for Infectious Disease"/>
            <person name="Wu L."/>
            <person name="Ma J."/>
        </authorList>
    </citation>
    <scope>NUCLEOTIDE SEQUENCE [LARGE SCALE GENOMIC DNA]</scope>
    <source>
        <strain evidence="8">CGMCC 1.14993</strain>
    </source>
</reference>
<dbReference type="Proteomes" id="UP000626244">
    <property type="component" value="Unassembled WGS sequence"/>
</dbReference>
<keyword evidence="4 6" id="KW-1133">Transmembrane helix</keyword>
<organism evidence="7 8">
    <name type="scientific">Gottfriedia solisilvae</name>
    <dbReference type="NCBI Taxonomy" id="1516104"/>
    <lineage>
        <taxon>Bacteria</taxon>
        <taxon>Bacillati</taxon>
        <taxon>Bacillota</taxon>
        <taxon>Bacilli</taxon>
        <taxon>Bacillales</taxon>
        <taxon>Bacillaceae</taxon>
        <taxon>Gottfriedia</taxon>
    </lineage>
</organism>
<keyword evidence="5 6" id="KW-0472">Membrane</keyword>
<name>A0A8J3EW64_9BACI</name>
<evidence type="ECO:0000313" key="8">
    <source>
        <dbReference type="Proteomes" id="UP000626244"/>
    </source>
</evidence>
<feature type="transmembrane region" description="Helical" evidence="6">
    <location>
        <begin position="161"/>
        <end position="179"/>
    </location>
</feature>
<dbReference type="EMBL" id="BMHB01000001">
    <property type="protein sequence ID" value="GGI10612.1"/>
    <property type="molecule type" value="Genomic_DNA"/>
</dbReference>
<feature type="transmembrane region" description="Helical" evidence="6">
    <location>
        <begin position="9"/>
        <end position="28"/>
    </location>
</feature>
<dbReference type="InterPro" id="IPR002549">
    <property type="entry name" value="AI-2E-like"/>
</dbReference>
<protein>
    <submittedName>
        <fullName evidence="7">AI-2E family transporter</fullName>
    </submittedName>
</protein>
<feature type="transmembrane region" description="Helical" evidence="6">
    <location>
        <begin position="216"/>
        <end position="236"/>
    </location>
</feature>
<comment type="subcellular location">
    <subcellularLocation>
        <location evidence="1">Membrane</location>
        <topology evidence="1">Multi-pass membrane protein</topology>
    </subcellularLocation>
</comment>
<sequence>MDGLKLKWIYRLCLILLIGLIGIVFYYLKPVYYHIIIGILKALIPFLIGLIIAYLLHPAIEYIHKKGLKRVYAILLIYLLFFGGAVLGLYLLIPIFKQQWNDILLSFPKVLSLYDTFLSKIERKTSRMPIFLHNRVDLMINGAEQFGISLVNRTGDWMKHFVNNFISIIIIPFIVFYFLKDYKVLADILIKFIPTKWRDETKGLAVELDNTFGKYIRGQIFVCFLLFIMATIFLWIGKMKYALVLGLIIGITDIIPYFGPIIGALPTLFLAASEGTSLIIRVGIILIVLQLIEGNVLSPLIIGKSIHTHPVIIMFTLLVAGEVAGFTGLLLAVPGLVVIISILRYFNNRKQHLSS</sequence>
<gene>
    <name evidence="7" type="ORF">GCM10007380_03680</name>
</gene>
<evidence type="ECO:0000313" key="7">
    <source>
        <dbReference type="EMBL" id="GGI10612.1"/>
    </source>
</evidence>